<name>A0ABU1ZHG6_9BURK</name>
<comment type="similarity">
    <text evidence="1 5">Belongs to the ModE family.</text>
</comment>
<evidence type="ECO:0000256" key="3">
    <source>
        <dbReference type="ARBA" id="ARBA00022505"/>
    </source>
</evidence>
<protein>
    <submittedName>
        <fullName evidence="7">Molybdate transport system regulatory protein</fullName>
    </submittedName>
</protein>
<organism evidence="7 8">
    <name type="scientific">Rhodoferax saidenbachensis</name>
    <dbReference type="NCBI Taxonomy" id="1484693"/>
    <lineage>
        <taxon>Bacteria</taxon>
        <taxon>Pseudomonadati</taxon>
        <taxon>Pseudomonadota</taxon>
        <taxon>Betaproteobacteria</taxon>
        <taxon>Burkholderiales</taxon>
        <taxon>Comamonadaceae</taxon>
        <taxon>Rhodoferax</taxon>
    </lineage>
</organism>
<dbReference type="PANTHER" id="PTHR30432:SF1">
    <property type="entry name" value="DNA-BINDING TRANSCRIPTIONAL DUAL REGULATOR MODE"/>
    <property type="match status" value="1"/>
</dbReference>
<evidence type="ECO:0000256" key="4">
    <source>
        <dbReference type="ARBA" id="ARBA00022737"/>
    </source>
</evidence>
<dbReference type="NCBIfam" id="TIGR00638">
    <property type="entry name" value="Mop"/>
    <property type="match status" value="1"/>
</dbReference>
<keyword evidence="4" id="KW-0677">Repeat</keyword>
<keyword evidence="8" id="KW-1185">Reference proteome</keyword>
<comment type="caution">
    <text evidence="7">The sequence shown here is derived from an EMBL/GenBank/DDBJ whole genome shotgun (WGS) entry which is preliminary data.</text>
</comment>
<evidence type="ECO:0000256" key="5">
    <source>
        <dbReference type="PIRNR" id="PIRNR005763"/>
    </source>
</evidence>
<dbReference type="Gene3D" id="1.10.10.10">
    <property type="entry name" value="Winged helix-like DNA-binding domain superfamily/Winged helix DNA-binding domain"/>
    <property type="match status" value="1"/>
</dbReference>
<dbReference type="InterPro" id="IPR005116">
    <property type="entry name" value="Transp-assoc_OB_typ1"/>
</dbReference>
<accession>A0ABU1ZHG6</accession>
<evidence type="ECO:0000313" key="7">
    <source>
        <dbReference type="EMBL" id="MDR7304928.1"/>
    </source>
</evidence>
<gene>
    <name evidence="7" type="ORF">J2X15_000194</name>
</gene>
<feature type="domain" description="Mop" evidence="6">
    <location>
        <begin position="126"/>
        <end position="192"/>
    </location>
</feature>
<keyword evidence="2 5" id="KW-0813">Transport</keyword>
<dbReference type="InterPro" id="IPR000847">
    <property type="entry name" value="LysR_HTH_N"/>
</dbReference>
<dbReference type="SUPFAM" id="SSF46785">
    <property type="entry name" value="Winged helix' DNA-binding domain"/>
    <property type="match status" value="1"/>
</dbReference>
<dbReference type="PROSITE" id="PS51866">
    <property type="entry name" value="MOP"/>
    <property type="match status" value="1"/>
</dbReference>
<keyword evidence="3 5" id="KW-0500">Molybdenum</keyword>
<dbReference type="RefSeq" id="WP_310338530.1">
    <property type="nucleotide sequence ID" value="NZ_JAVDXO010000001.1"/>
</dbReference>
<dbReference type="Pfam" id="PF03459">
    <property type="entry name" value="TOBE"/>
    <property type="match status" value="1"/>
</dbReference>
<dbReference type="SUPFAM" id="SSF50331">
    <property type="entry name" value="MOP-like"/>
    <property type="match status" value="2"/>
</dbReference>
<dbReference type="InterPro" id="IPR036388">
    <property type="entry name" value="WH-like_DNA-bd_sf"/>
</dbReference>
<dbReference type="Pfam" id="PF00126">
    <property type="entry name" value="HTH_1"/>
    <property type="match status" value="1"/>
</dbReference>
<dbReference type="InterPro" id="IPR008995">
    <property type="entry name" value="Mo/tungstate-bd_C_term_dom"/>
</dbReference>
<evidence type="ECO:0000313" key="8">
    <source>
        <dbReference type="Proteomes" id="UP001268089"/>
    </source>
</evidence>
<dbReference type="InterPro" id="IPR016462">
    <property type="entry name" value="ModE"/>
</dbReference>
<dbReference type="EMBL" id="JAVDXO010000001">
    <property type="protein sequence ID" value="MDR7304928.1"/>
    <property type="molecule type" value="Genomic_DNA"/>
</dbReference>
<dbReference type="PIRSF" id="PIRSF005763">
    <property type="entry name" value="Txn_reg_ModE"/>
    <property type="match status" value="1"/>
</dbReference>
<dbReference type="PANTHER" id="PTHR30432">
    <property type="entry name" value="TRANSCRIPTIONAL REGULATOR MODE"/>
    <property type="match status" value="1"/>
</dbReference>
<dbReference type="InterPro" id="IPR051815">
    <property type="entry name" value="Molybdate_resp_trans_reg"/>
</dbReference>
<dbReference type="Gene3D" id="2.40.50.100">
    <property type="match status" value="2"/>
</dbReference>
<evidence type="ECO:0000259" key="6">
    <source>
        <dbReference type="PROSITE" id="PS51866"/>
    </source>
</evidence>
<reference evidence="7 8" key="1">
    <citation type="submission" date="2023-07" db="EMBL/GenBank/DDBJ databases">
        <title>Sorghum-associated microbial communities from plants grown in Nebraska, USA.</title>
        <authorList>
            <person name="Schachtman D."/>
        </authorList>
    </citation>
    <scope>NUCLEOTIDE SEQUENCE [LARGE SCALE GENOMIC DNA]</scope>
    <source>
        <strain evidence="7 8">BE308</strain>
    </source>
</reference>
<proteinExistence type="inferred from homology"/>
<evidence type="ECO:0000256" key="1">
    <source>
        <dbReference type="ARBA" id="ARBA00008110"/>
    </source>
</evidence>
<dbReference type="InterPro" id="IPR036390">
    <property type="entry name" value="WH_DNA-bd_sf"/>
</dbReference>
<dbReference type="Proteomes" id="UP001268089">
    <property type="component" value="Unassembled WGS sequence"/>
</dbReference>
<dbReference type="InterPro" id="IPR004606">
    <property type="entry name" value="Mop_domain"/>
</dbReference>
<sequence>MTTSSPLSGSALAGALGHEVADKRLDILRRIGQVGSISEAARGADVSYKAAWQAIDTLTNLAGAPLVERTVGGSGGGGAQLTATGRQLLDAADTLAALRHQALAQVAQRSDAQTGVVPRLAGLGLRTSMRNQLPCQVLALQRAGRAMQVRLGLSDGSTLVSRITRESAELLSLAVGNEVLALAKATAVAVVAAPAKAATLPNRLHGTVARLARSTAGDEVVLTLACGLQMVGFAAAGLQLKVGQAAVVVFDDAAVVLAIDS</sequence>
<evidence type="ECO:0000256" key="2">
    <source>
        <dbReference type="ARBA" id="ARBA00022448"/>
    </source>
</evidence>